<evidence type="ECO:0000313" key="6">
    <source>
        <dbReference type="Proteomes" id="UP000488299"/>
    </source>
</evidence>
<feature type="signal peptide" evidence="4">
    <location>
        <begin position="1"/>
        <end position="19"/>
    </location>
</feature>
<dbReference type="EMBL" id="WELI01000002">
    <property type="protein sequence ID" value="KAB7731609.1"/>
    <property type="molecule type" value="Genomic_DNA"/>
</dbReference>
<feature type="binding site" evidence="3">
    <location>
        <position position="155"/>
    </location>
    <ligand>
        <name>a divalent metal cation</name>
        <dbReference type="ChEBI" id="CHEBI:60240"/>
    </ligand>
</feature>
<evidence type="ECO:0000256" key="4">
    <source>
        <dbReference type="SAM" id="SignalP"/>
    </source>
</evidence>
<keyword evidence="2 3" id="KW-0479">Metal-binding</keyword>
<comment type="caution">
    <text evidence="5">The sequence shown here is derived from an EMBL/GenBank/DDBJ whole genome shotgun (WGS) entry which is preliminary data.</text>
</comment>
<keyword evidence="6" id="KW-1185">Reference proteome</keyword>
<evidence type="ECO:0000313" key="5">
    <source>
        <dbReference type="EMBL" id="KAB7731609.1"/>
    </source>
</evidence>
<dbReference type="InterPro" id="IPR007837">
    <property type="entry name" value="DinB"/>
</dbReference>
<dbReference type="GO" id="GO:0046872">
    <property type="term" value="F:metal ion binding"/>
    <property type="evidence" value="ECO:0007669"/>
    <property type="project" value="UniProtKB-KW"/>
</dbReference>
<proteinExistence type="inferred from homology"/>
<sequence>MKRLLLPFLLLAVTTVLSSYRPMTGVSQQLTEWQRAKEYTKEYLDAMPEDGTNFKPTPEIRSFAEQMLHLASGNYLFGSIATGKANPMAGKQMEKMEELKTKAALSKAVLDSYDFVIDALKGTTDAQMAETVKFGKNEMSRELAFTKGFEHQTHHRGQTTIYIRMKGIKPPNEKLF</sequence>
<feature type="binding site" evidence="3">
    <location>
        <position position="151"/>
    </location>
    <ligand>
        <name>a divalent metal cation</name>
        <dbReference type="ChEBI" id="CHEBI:60240"/>
    </ligand>
</feature>
<dbReference type="RefSeq" id="WP_152123221.1">
    <property type="nucleotide sequence ID" value="NZ_WELI01000002.1"/>
</dbReference>
<dbReference type="Pfam" id="PF05163">
    <property type="entry name" value="DinB"/>
    <property type="match status" value="1"/>
</dbReference>
<dbReference type="InterPro" id="IPR034660">
    <property type="entry name" value="DinB/YfiT-like"/>
</dbReference>
<reference evidence="5 6" key="1">
    <citation type="submission" date="2019-10" db="EMBL/GenBank/DDBJ databases">
        <title>Rudanella paleaurantiibacter sp. nov., isolated from sludge.</title>
        <authorList>
            <person name="Xu S.Q."/>
        </authorList>
    </citation>
    <scope>NUCLEOTIDE SEQUENCE [LARGE SCALE GENOMIC DNA]</scope>
    <source>
        <strain evidence="5 6">HX-22-17</strain>
    </source>
</reference>
<dbReference type="Proteomes" id="UP000488299">
    <property type="component" value="Unassembled WGS sequence"/>
</dbReference>
<evidence type="ECO:0000256" key="1">
    <source>
        <dbReference type="ARBA" id="ARBA00008635"/>
    </source>
</evidence>
<dbReference type="Gene3D" id="1.20.120.450">
    <property type="entry name" value="dinb family like domain"/>
    <property type="match status" value="1"/>
</dbReference>
<name>A0A7J5U1C5_9BACT</name>
<gene>
    <name evidence="5" type="ORF">F5984_05095</name>
</gene>
<keyword evidence="4" id="KW-0732">Signal</keyword>
<dbReference type="AlphaFoldDB" id="A0A7J5U1C5"/>
<protein>
    <submittedName>
        <fullName evidence="5">Damage-inducible protein DinB</fullName>
    </submittedName>
</protein>
<accession>A0A7J5U1C5</accession>
<feature type="chain" id="PRO_5029613422" evidence="4">
    <location>
        <begin position="20"/>
        <end position="176"/>
    </location>
</feature>
<dbReference type="SUPFAM" id="SSF109854">
    <property type="entry name" value="DinB/YfiT-like putative metalloenzymes"/>
    <property type="match status" value="1"/>
</dbReference>
<organism evidence="5 6">
    <name type="scientific">Rudanella paleaurantiibacter</name>
    <dbReference type="NCBI Taxonomy" id="2614655"/>
    <lineage>
        <taxon>Bacteria</taxon>
        <taxon>Pseudomonadati</taxon>
        <taxon>Bacteroidota</taxon>
        <taxon>Cytophagia</taxon>
        <taxon>Cytophagales</taxon>
        <taxon>Cytophagaceae</taxon>
        <taxon>Rudanella</taxon>
    </lineage>
</organism>
<comment type="similarity">
    <text evidence="1">Belongs to the DinB family.</text>
</comment>
<evidence type="ECO:0000256" key="2">
    <source>
        <dbReference type="ARBA" id="ARBA00022723"/>
    </source>
</evidence>
<evidence type="ECO:0000256" key="3">
    <source>
        <dbReference type="PIRSR" id="PIRSR607837-1"/>
    </source>
</evidence>
<feature type="binding site" evidence="3">
    <location>
        <position position="69"/>
    </location>
    <ligand>
        <name>a divalent metal cation</name>
        <dbReference type="ChEBI" id="CHEBI:60240"/>
    </ligand>
</feature>